<dbReference type="OrthoDB" id="9778516at2"/>
<reference evidence="1 2" key="1">
    <citation type="submission" date="2018-06" db="EMBL/GenBank/DDBJ databases">
        <title>Lujinxingia sediminis gen. nov. sp. nov., a new facultative anaerobic member of the class Deltaproteobacteria, and proposal of Lujinxingaceae fam. nov.</title>
        <authorList>
            <person name="Guo L.-Y."/>
            <person name="Li C.-M."/>
            <person name="Wang S."/>
            <person name="Du Z.-J."/>
        </authorList>
    </citation>
    <scope>NUCLEOTIDE SEQUENCE [LARGE SCALE GENOMIC DNA]</scope>
    <source>
        <strain evidence="1 2">FA350</strain>
    </source>
</reference>
<sequence>MRKFPKIESPSRASGAALRAGALVCLLLIVCASASCRGLRGADSLDAPARFEPMVGQAPGPSATTSTGTLWYQLEVAPHQLTVHIRLLKPPHHTTFFLPAQWAGHADYARAIEIHGAQLPSGPTAYTIDRASGRIEVESKQAKWVQLDYSVALSTRADRFGRFHPRYADRTFFAYGPAFLILPSAQIIDTIRDIPVEIRAPADWKILSTWNARKSGPSKTSPDTTVHGYLAETPAALRDAFVVAGDDLIIERQEPAEGAPNHSAVTLAFDPETGIDRASFGRSVGQILGVYRQRFGDLGPVSAYMRQLISEDGQDHLGVGRHAGFVIEMRDSAPAGGDSSAPAEIDPQISLLLAHEAFHMWNGHSLTPAPESELGTRWFKEGFTHYMALKTLAELGHFSREEVLAELATSADHYLRNPAARPASRASSSPVDRARLPYDRGVLLALAIDTYLTDHSQGRLSVHDWFRALMDNLARRHQPYRAGHLRAAFISTAEQAGASAGEAGEFWRAHVETSRPLHPETLFKRAGLHWLNSPQQNQRRLLRLNVPNSPFERLFPAAPTAPPTEPHVH</sequence>
<evidence type="ECO:0000313" key="2">
    <source>
        <dbReference type="Proteomes" id="UP000249799"/>
    </source>
</evidence>
<gene>
    <name evidence="1" type="ORF">DN745_08765</name>
</gene>
<keyword evidence="2" id="KW-1185">Reference proteome</keyword>
<dbReference type="Proteomes" id="UP000249799">
    <property type="component" value="Chromosome"/>
</dbReference>
<dbReference type="Gene3D" id="1.10.390.10">
    <property type="entry name" value="Neutral Protease Domain 2"/>
    <property type="match status" value="1"/>
</dbReference>
<dbReference type="InterPro" id="IPR007963">
    <property type="entry name" value="Peptidase_M61_catalytic"/>
</dbReference>
<organism evidence="1 2">
    <name type="scientific">Bradymonas sediminis</name>
    <dbReference type="NCBI Taxonomy" id="1548548"/>
    <lineage>
        <taxon>Bacteria</taxon>
        <taxon>Deltaproteobacteria</taxon>
        <taxon>Bradymonadales</taxon>
        <taxon>Bradymonadaceae</taxon>
        <taxon>Bradymonas</taxon>
    </lineage>
</organism>
<dbReference type="EMBL" id="CP030032">
    <property type="protein sequence ID" value="AWV89424.1"/>
    <property type="molecule type" value="Genomic_DNA"/>
</dbReference>
<dbReference type="KEGG" id="bsed:DN745_08765"/>
<dbReference type="RefSeq" id="WP_111334027.1">
    <property type="nucleotide sequence ID" value="NZ_CP030032.1"/>
</dbReference>
<evidence type="ECO:0000313" key="1">
    <source>
        <dbReference type="EMBL" id="AWV89424.1"/>
    </source>
</evidence>
<dbReference type="AlphaFoldDB" id="A0A2Z4FL53"/>
<proteinExistence type="predicted"/>
<dbReference type="InterPro" id="IPR027268">
    <property type="entry name" value="Peptidase_M4/M1_CTD_sf"/>
</dbReference>
<dbReference type="SUPFAM" id="SSF55486">
    <property type="entry name" value="Metalloproteases ('zincins'), catalytic domain"/>
    <property type="match status" value="1"/>
</dbReference>
<accession>A0A2Z4FL53</accession>
<protein>
    <submittedName>
        <fullName evidence="1">Uncharacterized protein</fullName>
    </submittedName>
</protein>
<dbReference type="Pfam" id="PF05299">
    <property type="entry name" value="Peptidase_M61"/>
    <property type="match status" value="1"/>
</dbReference>
<name>A0A2Z4FL53_9DELT</name>